<dbReference type="AlphaFoldDB" id="A0A160DXQ9"/>
<dbReference type="InterPro" id="IPR013325">
    <property type="entry name" value="RNA_pol_sigma_r2"/>
</dbReference>
<evidence type="ECO:0000313" key="7">
    <source>
        <dbReference type="Proteomes" id="UP000076830"/>
    </source>
</evidence>
<protein>
    <submittedName>
        <fullName evidence="6">RNA polymerase, sigma-24 subunit, ECF subfamily</fullName>
    </submittedName>
</protein>
<keyword evidence="3" id="KW-0731">Sigma factor</keyword>
<dbReference type="KEGG" id="dko:I596_3529"/>
<dbReference type="Gene3D" id="1.10.10.10">
    <property type="entry name" value="Winged helix-like DNA-binding domain superfamily/Winged helix DNA-binding domain"/>
    <property type="match status" value="1"/>
</dbReference>
<feature type="domain" description="RNA polymerase sigma-70 ECF-like HTH" evidence="5">
    <location>
        <begin position="13"/>
        <end position="191"/>
    </location>
</feature>
<keyword evidence="7" id="KW-1185">Reference proteome</keyword>
<dbReference type="InterPro" id="IPR013324">
    <property type="entry name" value="RNA_pol_sigma_r3/r4-like"/>
</dbReference>
<dbReference type="InterPro" id="IPR036388">
    <property type="entry name" value="WH-like_DNA-bd_sf"/>
</dbReference>
<dbReference type="NCBIfam" id="TIGR02937">
    <property type="entry name" value="sigma70-ECF"/>
    <property type="match status" value="1"/>
</dbReference>
<dbReference type="Pfam" id="PF07638">
    <property type="entry name" value="Sigma70_ECF"/>
    <property type="match status" value="1"/>
</dbReference>
<organism evidence="6 7">
    <name type="scientific">Dokdonella koreensis DS-123</name>
    <dbReference type="NCBI Taxonomy" id="1300342"/>
    <lineage>
        <taxon>Bacteria</taxon>
        <taxon>Pseudomonadati</taxon>
        <taxon>Pseudomonadota</taxon>
        <taxon>Gammaproteobacteria</taxon>
        <taxon>Lysobacterales</taxon>
        <taxon>Rhodanobacteraceae</taxon>
        <taxon>Dokdonella</taxon>
    </lineage>
</organism>
<keyword evidence="2" id="KW-0805">Transcription regulation</keyword>
<dbReference type="PANTHER" id="PTHR43133:SF39">
    <property type="entry name" value="SIMILAR TO RNA POLYMERASE SIGMA-E FACTOR"/>
    <property type="match status" value="1"/>
</dbReference>
<accession>A0A160DXQ9</accession>
<dbReference type="RefSeq" id="WP_067650462.1">
    <property type="nucleotide sequence ID" value="NZ_CP015249.1"/>
</dbReference>
<gene>
    <name evidence="6" type="ORF">I596_3529</name>
</gene>
<evidence type="ECO:0000256" key="3">
    <source>
        <dbReference type="ARBA" id="ARBA00023082"/>
    </source>
</evidence>
<dbReference type="NCBIfam" id="TIGR02999">
    <property type="entry name" value="Sig-70_X6"/>
    <property type="match status" value="1"/>
</dbReference>
<dbReference type="Proteomes" id="UP000076830">
    <property type="component" value="Chromosome"/>
</dbReference>
<evidence type="ECO:0000256" key="2">
    <source>
        <dbReference type="ARBA" id="ARBA00023015"/>
    </source>
</evidence>
<evidence type="ECO:0000259" key="5">
    <source>
        <dbReference type="Pfam" id="PF07638"/>
    </source>
</evidence>
<dbReference type="GO" id="GO:0016987">
    <property type="term" value="F:sigma factor activity"/>
    <property type="evidence" value="ECO:0007669"/>
    <property type="project" value="UniProtKB-KW"/>
</dbReference>
<dbReference type="GO" id="GO:0006352">
    <property type="term" value="P:DNA-templated transcription initiation"/>
    <property type="evidence" value="ECO:0007669"/>
    <property type="project" value="InterPro"/>
</dbReference>
<name>A0A160DXQ9_9GAMM</name>
<keyword evidence="4" id="KW-0804">Transcription</keyword>
<dbReference type="PANTHER" id="PTHR43133">
    <property type="entry name" value="RNA POLYMERASE ECF-TYPE SIGMA FACTO"/>
    <property type="match status" value="1"/>
</dbReference>
<dbReference type="InterPro" id="IPR014284">
    <property type="entry name" value="RNA_pol_sigma-70_dom"/>
</dbReference>
<dbReference type="SUPFAM" id="SSF88946">
    <property type="entry name" value="Sigma2 domain of RNA polymerase sigma factors"/>
    <property type="match status" value="1"/>
</dbReference>
<dbReference type="SUPFAM" id="SSF88659">
    <property type="entry name" value="Sigma3 and sigma4 domains of RNA polymerase sigma factors"/>
    <property type="match status" value="1"/>
</dbReference>
<dbReference type="InterPro" id="IPR039425">
    <property type="entry name" value="RNA_pol_sigma-70-like"/>
</dbReference>
<comment type="similarity">
    <text evidence="1">Belongs to the sigma-70 factor family. ECF subfamily.</text>
</comment>
<dbReference type="OrthoDB" id="6023540at2"/>
<dbReference type="InterPro" id="IPR053812">
    <property type="entry name" value="HTH_Sigma70_ECF-like"/>
</dbReference>
<evidence type="ECO:0000313" key="6">
    <source>
        <dbReference type="EMBL" id="ANB19517.1"/>
    </source>
</evidence>
<evidence type="ECO:0000256" key="1">
    <source>
        <dbReference type="ARBA" id="ARBA00010641"/>
    </source>
</evidence>
<proteinExistence type="inferred from homology"/>
<sequence>MTDLSADSAATRRDVTVLLHAWSDGDAAAADRLTEMVYAQVRAMAGKHLRQVDAGVTLQATELAHEMFMRLLEADVSWRDRRHFYGVVSAALRNILIDTARARGSEKRGGGQVHVTLSAADGIADERNDALVLDEALKALKALDARKHEIVEFHYLLGLKREEIAAVTGLSVPTVDRDLRFARAWLKERMQA</sequence>
<dbReference type="STRING" id="1300342.I596_3529"/>
<dbReference type="EMBL" id="CP015249">
    <property type="protein sequence ID" value="ANB19517.1"/>
    <property type="molecule type" value="Genomic_DNA"/>
</dbReference>
<dbReference type="Gene3D" id="1.10.1740.10">
    <property type="match status" value="1"/>
</dbReference>
<reference evidence="6 7" key="1">
    <citation type="submission" date="2016-04" db="EMBL/GenBank/DDBJ databases">
        <title>Complete genome sequence of Dokdonella koreensis DS-123T.</title>
        <authorList>
            <person name="Kim J.F."/>
            <person name="Lee H."/>
            <person name="Kwak M.-J."/>
        </authorList>
    </citation>
    <scope>NUCLEOTIDE SEQUENCE [LARGE SCALE GENOMIC DNA]</scope>
    <source>
        <strain evidence="6 7">DS-123</strain>
    </source>
</reference>
<evidence type="ECO:0000256" key="4">
    <source>
        <dbReference type="ARBA" id="ARBA00023163"/>
    </source>
</evidence>
<dbReference type="InterPro" id="IPR011517">
    <property type="entry name" value="RNA_pol_sigma70_ECF-like"/>
</dbReference>